<evidence type="ECO:0000256" key="9">
    <source>
        <dbReference type="ARBA" id="ARBA00022984"/>
    </source>
</evidence>
<dbReference type="InterPro" id="IPR011095">
    <property type="entry name" value="Dala_Dala_lig_C"/>
</dbReference>
<dbReference type="InterPro" id="IPR013815">
    <property type="entry name" value="ATP_grasp_subdomain_1"/>
</dbReference>
<dbReference type="PIRSF" id="PIRSF039102">
    <property type="entry name" value="Ddl/VanB"/>
    <property type="match status" value="1"/>
</dbReference>
<dbReference type="NCBIfam" id="TIGR01205">
    <property type="entry name" value="D_ala_D_alaTIGR"/>
    <property type="match status" value="1"/>
</dbReference>
<dbReference type="GO" id="GO:0008360">
    <property type="term" value="P:regulation of cell shape"/>
    <property type="evidence" value="ECO:0007669"/>
    <property type="project" value="UniProtKB-KW"/>
</dbReference>
<feature type="binding site" evidence="14">
    <location>
        <begin position="218"/>
        <end position="225"/>
    </location>
    <ligand>
        <name>ATP</name>
        <dbReference type="ChEBI" id="CHEBI:30616"/>
    </ligand>
</feature>
<keyword evidence="6 16" id="KW-0067">ATP-binding</keyword>
<dbReference type="GO" id="GO:0008716">
    <property type="term" value="F:D-alanine-D-alanine ligase activity"/>
    <property type="evidence" value="ECO:0007669"/>
    <property type="project" value="UniProtKB-UniRule"/>
</dbReference>
<keyword evidence="8 12" id="KW-0133">Cell shape</keyword>
<feature type="binding site" evidence="14">
    <location>
        <position position="139"/>
    </location>
    <ligand>
        <name>ATP</name>
        <dbReference type="ChEBI" id="CHEBI:30616"/>
    </ligand>
</feature>
<dbReference type="PROSITE" id="PS00844">
    <property type="entry name" value="DALA_DALA_LIGASE_2"/>
    <property type="match status" value="1"/>
</dbReference>
<reference evidence="19 20" key="1">
    <citation type="submission" date="2020-08" db="EMBL/GenBank/DDBJ databases">
        <title>The isolate Caproiciproducens sp. 7D4C2 produces n-caproate at mildly acidic conditions from hexoses: genome and rBOX comparison with related strains and chain-elongating bacteria.</title>
        <authorList>
            <person name="Esquivel-Elizondo S."/>
            <person name="Bagci C."/>
            <person name="Temovska M."/>
            <person name="Jeon B.S."/>
            <person name="Bessarab I."/>
            <person name="Williams R.B.H."/>
            <person name="Huson D.H."/>
            <person name="Angenent L.T."/>
        </authorList>
    </citation>
    <scope>NUCLEOTIDE SEQUENCE [LARGE SCALE GENOMIC DNA]</scope>
    <source>
        <strain evidence="19 20">7D4C2</strain>
    </source>
</reference>
<evidence type="ECO:0000256" key="8">
    <source>
        <dbReference type="ARBA" id="ARBA00022960"/>
    </source>
</evidence>
<dbReference type="PROSITE" id="PS50975">
    <property type="entry name" value="ATP_GRASP"/>
    <property type="match status" value="1"/>
</dbReference>
<accession>A0A7G8TAS4</accession>
<dbReference type="HAMAP" id="MF_00047">
    <property type="entry name" value="Dala_Dala_lig"/>
    <property type="match status" value="1"/>
</dbReference>
<sequence>MKRLKIAVLFGGCSTEYPVSLQSAYSVITNLDPARYDPVLLGITREGDWKKYSGPPEAIIQDKWNQPQYCVPAFLTPSRSLHGFVSFRDGLSTTEKIDVAFPVLHGKNGEDGTLQGLLSMAGIPCVGCGVLSSALCMDKDAAHRLVQLAGISVPRSVALTKELPKAELLKAVEVLHFPLFIKPVKSGSSFGITKADKPDMLFDAVHSAFQFDNKVLIEEAVDGFEVGCAVLGNDALTVGEVDEIELSHGFFDYTEKYTLKTSKIHMPARIDAETASRIKKTAQIIYLALDCSGFARVDMFLTPDRKIVFNEVNTIPGFTSHSRYPSMMKGIGMDFKQIIDQLIRLAIENENRQSAPAGYRKRKSDSGKSLSPDALRTKRKRPQIRTAGLL</sequence>
<dbReference type="Gene3D" id="3.30.470.20">
    <property type="entry name" value="ATP-grasp fold, B domain"/>
    <property type="match status" value="1"/>
</dbReference>
<dbReference type="NCBIfam" id="NF002528">
    <property type="entry name" value="PRK01966.1-4"/>
    <property type="match status" value="1"/>
</dbReference>
<comment type="catalytic activity">
    <reaction evidence="12">
        <text>2 D-alanine + ATP = D-alanyl-D-alanine + ADP + phosphate + H(+)</text>
        <dbReference type="Rhea" id="RHEA:11224"/>
        <dbReference type="ChEBI" id="CHEBI:15378"/>
        <dbReference type="ChEBI" id="CHEBI:30616"/>
        <dbReference type="ChEBI" id="CHEBI:43474"/>
        <dbReference type="ChEBI" id="CHEBI:57416"/>
        <dbReference type="ChEBI" id="CHEBI:57822"/>
        <dbReference type="ChEBI" id="CHEBI:456216"/>
        <dbReference type="EC" id="6.3.2.4"/>
    </reaction>
</comment>
<dbReference type="UniPathway" id="UPA00219"/>
<evidence type="ECO:0000256" key="4">
    <source>
        <dbReference type="ARBA" id="ARBA00022723"/>
    </source>
</evidence>
<evidence type="ECO:0000256" key="7">
    <source>
        <dbReference type="ARBA" id="ARBA00022842"/>
    </source>
</evidence>
<dbReference type="AlphaFoldDB" id="A0A7G8TAS4"/>
<evidence type="ECO:0000256" key="2">
    <source>
        <dbReference type="ARBA" id="ARBA00010871"/>
    </source>
</evidence>
<proteinExistence type="inferred from homology"/>
<feature type="region of interest" description="Disordered" evidence="17">
    <location>
        <begin position="353"/>
        <end position="390"/>
    </location>
</feature>
<evidence type="ECO:0000256" key="13">
    <source>
        <dbReference type="PIRSR" id="PIRSR039102-1"/>
    </source>
</evidence>
<dbReference type="Gene3D" id="3.30.1490.20">
    <property type="entry name" value="ATP-grasp fold, A domain"/>
    <property type="match status" value="1"/>
</dbReference>
<keyword evidence="5 14" id="KW-0547">Nucleotide-binding</keyword>
<keyword evidence="7 15" id="KW-0460">Magnesium</keyword>
<evidence type="ECO:0000256" key="10">
    <source>
        <dbReference type="ARBA" id="ARBA00023211"/>
    </source>
</evidence>
<dbReference type="GO" id="GO:0071555">
    <property type="term" value="P:cell wall organization"/>
    <property type="evidence" value="ECO:0007669"/>
    <property type="project" value="UniProtKB-KW"/>
</dbReference>
<dbReference type="Gene3D" id="3.40.50.20">
    <property type="match status" value="1"/>
</dbReference>
<evidence type="ECO:0000256" key="3">
    <source>
        <dbReference type="ARBA" id="ARBA00022598"/>
    </source>
</evidence>
<comment type="subcellular location">
    <subcellularLocation>
        <location evidence="12">Cytoplasm</location>
    </subcellularLocation>
</comment>
<dbReference type="GO" id="GO:0046872">
    <property type="term" value="F:metal ion binding"/>
    <property type="evidence" value="ECO:0007669"/>
    <property type="project" value="UniProtKB-KW"/>
</dbReference>
<feature type="binding site" evidence="14">
    <location>
        <begin position="188"/>
        <end position="189"/>
    </location>
    <ligand>
        <name>ATP</name>
        <dbReference type="ChEBI" id="CHEBI:30616"/>
    </ligand>
</feature>
<keyword evidence="12" id="KW-0963">Cytoplasm</keyword>
<keyword evidence="3 12" id="KW-0436">Ligase</keyword>
<dbReference type="InterPro" id="IPR011761">
    <property type="entry name" value="ATP-grasp"/>
</dbReference>
<name>A0A7G8TAS4_9FIRM</name>
<keyword evidence="9 12" id="KW-0573">Peptidoglycan synthesis</keyword>
<evidence type="ECO:0000256" key="11">
    <source>
        <dbReference type="ARBA" id="ARBA00023316"/>
    </source>
</evidence>
<dbReference type="InterPro" id="IPR000291">
    <property type="entry name" value="D-Ala_lig_Van_CS"/>
</dbReference>
<evidence type="ECO:0000259" key="18">
    <source>
        <dbReference type="PROSITE" id="PS50975"/>
    </source>
</evidence>
<dbReference type="GO" id="GO:0005829">
    <property type="term" value="C:cytosol"/>
    <property type="evidence" value="ECO:0007669"/>
    <property type="project" value="TreeGrafter"/>
</dbReference>
<comment type="pathway">
    <text evidence="12">Cell wall biogenesis; peptidoglycan biosynthesis.</text>
</comment>
<feature type="binding site" evidence="15">
    <location>
        <position position="311"/>
    </location>
    <ligand>
        <name>Mg(2+)</name>
        <dbReference type="ChEBI" id="CHEBI:18420"/>
        <label>1</label>
    </ligand>
</feature>
<feature type="active site" evidence="13">
    <location>
        <position position="16"/>
    </location>
</feature>
<feature type="binding site" evidence="15">
    <location>
        <position position="313"/>
    </location>
    <ligand>
        <name>Mg(2+)</name>
        <dbReference type="ChEBI" id="CHEBI:18420"/>
        <label>2</label>
    </ligand>
</feature>
<evidence type="ECO:0000256" key="14">
    <source>
        <dbReference type="PIRSR" id="PIRSR039102-2"/>
    </source>
</evidence>
<dbReference type="NCBIfam" id="NF000091">
    <property type="entry name" value="D_ala_D_ser_VanG"/>
    <property type="match status" value="1"/>
</dbReference>
<evidence type="ECO:0000313" key="19">
    <source>
        <dbReference type="EMBL" id="QNK40715.1"/>
    </source>
</evidence>
<evidence type="ECO:0000256" key="16">
    <source>
        <dbReference type="PROSITE-ProRule" id="PRU00409"/>
    </source>
</evidence>
<evidence type="ECO:0000256" key="1">
    <source>
        <dbReference type="ARBA" id="ARBA00001936"/>
    </source>
</evidence>
<feature type="binding site" evidence="14">
    <location>
        <begin position="310"/>
        <end position="311"/>
    </location>
    <ligand>
        <name>ATP</name>
        <dbReference type="ChEBI" id="CHEBI:30616"/>
    </ligand>
</feature>
<keyword evidence="4 15" id="KW-0479">Metal-binding</keyword>
<dbReference type="Pfam" id="PF01820">
    <property type="entry name" value="Dala_Dala_lig_N"/>
    <property type="match status" value="1"/>
</dbReference>
<dbReference type="GO" id="GO:0009252">
    <property type="term" value="P:peptidoglycan biosynthetic process"/>
    <property type="evidence" value="ECO:0007669"/>
    <property type="project" value="UniProtKB-UniRule"/>
</dbReference>
<feature type="domain" description="ATP-grasp" evidence="18">
    <location>
        <begin position="143"/>
        <end position="344"/>
    </location>
</feature>
<comment type="function">
    <text evidence="12">Cell wall formation.</text>
</comment>
<feature type="binding site" evidence="15">
    <location>
        <position position="298"/>
    </location>
    <ligand>
        <name>Mg(2+)</name>
        <dbReference type="ChEBI" id="CHEBI:18420"/>
        <label>1</label>
    </ligand>
</feature>
<keyword evidence="11 12" id="KW-0961">Cell wall biogenesis/degradation</keyword>
<feature type="active site" evidence="13">
    <location>
        <position position="188"/>
    </location>
</feature>
<evidence type="ECO:0000256" key="15">
    <source>
        <dbReference type="PIRSR" id="PIRSR039102-3"/>
    </source>
</evidence>
<dbReference type="Proteomes" id="UP000515909">
    <property type="component" value="Chromosome"/>
</dbReference>
<dbReference type="PROSITE" id="PS00843">
    <property type="entry name" value="DALA_DALA_LIGASE_1"/>
    <property type="match status" value="1"/>
</dbReference>
<evidence type="ECO:0000256" key="12">
    <source>
        <dbReference type="HAMAP-Rule" id="MF_00047"/>
    </source>
</evidence>
<dbReference type="GO" id="GO:0005524">
    <property type="term" value="F:ATP binding"/>
    <property type="evidence" value="ECO:0007669"/>
    <property type="project" value="UniProtKB-UniRule"/>
</dbReference>
<dbReference type="InterPro" id="IPR005905">
    <property type="entry name" value="D_ala_D_ala"/>
</dbReference>
<evidence type="ECO:0000313" key="20">
    <source>
        <dbReference type="Proteomes" id="UP000515909"/>
    </source>
</evidence>
<dbReference type="SUPFAM" id="SSF56059">
    <property type="entry name" value="Glutathione synthetase ATP-binding domain-like"/>
    <property type="match status" value="1"/>
</dbReference>
<dbReference type="InterPro" id="IPR011127">
    <property type="entry name" value="Dala_Dala_lig_N"/>
</dbReference>
<protein>
    <recommendedName>
        <fullName evidence="12">D-alanine--D-alanine ligase</fullName>
        <ecNumber evidence="12">6.3.2.4</ecNumber>
    </recommendedName>
    <alternativeName>
        <fullName evidence="12">D-Ala-D-Ala ligase</fullName>
    </alternativeName>
    <alternativeName>
        <fullName evidence="12">D-alanylalanine synthetase</fullName>
    </alternativeName>
</protein>
<dbReference type="FunFam" id="3.30.470.20:FF:000008">
    <property type="entry name" value="D-alanine--D-alanine ligase"/>
    <property type="match status" value="1"/>
</dbReference>
<dbReference type="SUPFAM" id="SSF52440">
    <property type="entry name" value="PreATP-grasp domain"/>
    <property type="match status" value="1"/>
</dbReference>
<comment type="similarity">
    <text evidence="2 12">Belongs to the D-alanine--D-alanine ligase family.</text>
</comment>
<comment type="cofactor">
    <cofactor evidence="15">
        <name>Mg(2+)</name>
        <dbReference type="ChEBI" id="CHEBI:18420"/>
    </cofactor>
    <cofactor evidence="15">
        <name>Mn(2+)</name>
        <dbReference type="ChEBI" id="CHEBI:29035"/>
    </cofactor>
    <text evidence="15">Binds 2 magnesium or manganese ions per subunit.</text>
</comment>
<dbReference type="PANTHER" id="PTHR23132:SF25">
    <property type="entry name" value="D-ALANINE--D-ALANINE LIGASE A"/>
    <property type="match status" value="1"/>
</dbReference>
<dbReference type="InterPro" id="IPR016185">
    <property type="entry name" value="PreATP-grasp_dom_sf"/>
</dbReference>
<dbReference type="PANTHER" id="PTHR23132">
    <property type="entry name" value="D-ALANINE--D-ALANINE LIGASE"/>
    <property type="match status" value="1"/>
</dbReference>
<feature type="binding site" evidence="14">
    <location>
        <begin position="180"/>
        <end position="182"/>
    </location>
    <ligand>
        <name>ATP</name>
        <dbReference type="ChEBI" id="CHEBI:30616"/>
    </ligand>
</feature>
<evidence type="ECO:0000256" key="17">
    <source>
        <dbReference type="SAM" id="MobiDB-lite"/>
    </source>
</evidence>
<comment type="cofactor">
    <cofactor evidence="1">
        <name>Mn(2+)</name>
        <dbReference type="ChEBI" id="CHEBI:29035"/>
    </cofactor>
</comment>
<evidence type="ECO:0000256" key="5">
    <source>
        <dbReference type="ARBA" id="ARBA00022741"/>
    </source>
</evidence>
<dbReference type="NCBIfam" id="NF002378">
    <property type="entry name" value="PRK01372.1"/>
    <property type="match status" value="1"/>
</dbReference>
<evidence type="ECO:0000256" key="6">
    <source>
        <dbReference type="ARBA" id="ARBA00022840"/>
    </source>
</evidence>
<dbReference type="KEGG" id="cfem:HCR03_19250"/>
<dbReference type="EMBL" id="CP060286">
    <property type="protein sequence ID" value="QNK40715.1"/>
    <property type="molecule type" value="Genomic_DNA"/>
</dbReference>
<gene>
    <name evidence="19" type="primary">vanG</name>
    <name evidence="12" type="synonym">ddl</name>
    <name evidence="19" type="ORF">HCR03_19250</name>
</gene>
<feature type="active site" evidence="13">
    <location>
        <position position="322"/>
    </location>
</feature>
<dbReference type="EC" id="6.3.2.4" evidence="12"/>
<keyword evidence="10 15" id="KW-0464">Manganese</keyword>
<dbReference type="Pfam" id="PF07478">
    <property type="entry name" value="Dala_Dala_lig_C"/>
    <property type="match status" value="1"/>
</dbReference>
<feature type="binding site" evidence="15">
    <location>
        <position position="311"/>
    </location>
    <ligand>
        <name>Mg(2+)</name>
        <dbReference type="ChEBI" id="CHEBI:18420"/>
        <label>2</label>
    </ligand>
</feature>
<organism evidence="19 20">
    <name type="scientific">Caproicibacter fermentans</name>
    <dbReference type="NCBI Taxonomy" id="2576756"/>
    <lineage>
        <taxon>Bacteria</taxon>
        <taxon>Bacillati</taxon>
        <taxon>Bacillota</taxon>
        <taxon>Clostridia</taxon>
        <taxon>Eubacteriales</taxon>
        <taxon>Acutalibacteraceae</taxon>
        <taxon>Caproicibacter</taxon>
    </lineage>
</organism>